<comment type="caution">
    <text evidence="2">The sequence shown here is derived from an EMBL/GenBank/DDBJ whole genome shotgun (WGS) entry which is preliminary data.</text>
</comment>
<feature type="region of interest" description="Disordered" evidence="1">
    <location>
        <begin position="218"/>
        <end position="253"/>
    </location>
</feature>
<feature type="region of interest" description="Disordered" evidence="1">
    <location>
        <begin position="76"/>
        <end position="98"/>
    </location>
</feature>
<keyword evidence="3" id="KW-1185">Reference proteome</keyword>
<sequence length="253" mass="27359">MPLPARLLPASKATPVVATFPISVTVEDNTPSPSPVVSPSTSSSNLRIHQREHEAVHLIDALGNYQNDKNTQQSLASLEHSSDTRQAPAQPPLGPKQRTNWWFHRQDSVPPKPLTHSQLDVIPTDKLQQDASPVVDIATAPELQVTSLDITPADTNALPSTDHDSLKSSQALASPNKKAEAALASTEAALESANIGDSPDHVTDRIINWVPFLKSMPAPDPEHISHQLGSPGGRRRRRSPYHPTSQGHDNAHL</sequence>
<proteinExistence type="predicted"/>
<feature type="compositionally biased region" description="Polar residues" evidence="1">
    <location>
        <begin position="242"/>
        <end position="253"/>
    </location>
</feature>
<name>A0A261Y5A8_9FUNG</name>
<protein>
    <submittedName>
        <fullName evidence="2">Uncharacterized protein</fullName>
    </submittedName>
</protein>
<dbReference type="EMBL" id="MVBO01000009">
    <property type="protein sequence ID" value="OZJ05805.1"/>
    <property type="molecule type" value="Genomic_DNA"/>
</dbReference>
<organism evidence="2 3">
    <name type="scientific">Bifiguratus adelaidae</name>
    <dbReference type="NCBI Taxonomy" id="1938954"/>
    <lineage>
        <taxon>Eukaryota</taxon>
        <taxon>Fungi</taxon>
        <taxon>Fungi incertae sedis</taxon>
        <taxon>Mucoromycota</taxon>
        <taxon>Mucoromycotina</taxon>
        <taxon>Endogonomycetes</taxon>
        <taxon>Endogonales</taxon>
        <taxon>Endogonales incertae sedis</taxon>
        <taxon>Bifiguratus</taxon>
    </lineage>
</organism>
<dbReference type="Proteomes" id="UP000242875">
    <property type="component" value="Unassembled WGS sequence"/>
</dbReference>
<evidence type="ECO:0000313" key="3">
    <source>
        <dbReference type="Proteomes" id="UP000242875"/>
    </source>
</evidence>
<gene>
    <name evidence="2" type="ORF">BZG36_00870</name>
</gene>
<dbReference type="AlphaFoldDB" id="A0A261Y5A8"/>
<accession>A0A261Y5A8</accession>
<evidence type="ECO:0000313" key="2">
    <source>
        <dbReference type="EMBL" id="OZJ05805.1"/>
    </source>
</evidence>
<reference evidence="2 3" key="1">
    <citation type="journal article" date="2017" name="Mycologia">
        <title>Bifiguratus adelaidae, gen. et sp. nov., a new member of Mucoromycotina in endophytic and soil-dwelling habitats.</title>
        <authorList>
            <person name="Torres-Cruz T.J."/>
            <person name="Billingsley Tobias T.L."/>
            <person name="Almatruk M."/>
            <person name="Hesse C."/>
            <person name="Kuske C.R."/>
            <person name="Desiro A."/>
            <person name="Benucci G.M."/>
            <person name="Bonito G."/>
            <person name="Stajich J.E."/>
            <person name="Dunlap C."/>
            <person name="Arnold A.E."/>
            <person name="Porras-Alfaro A."/>
        </authorList>
    </citation>
    <scope>NUCLEOTIDE SEQUENCE [LARGE SCALE GENOMIC DNA]</scope>
    <source>
        <strain evidence="2 3">AZ0501</strain>
    </source>
</reference>
<evidence type="ECO:0000256" key="1">
    <source>
        <dbReference type="SAM" id="MobiDB-lite"/>
    </source>
</evidence>